<sequence>MDNKATEKTLFLPPEKDINGYTSMSRRASNRVPKKRTYKRWGISMILMLIVGLIMAAIGGAMFPVVDHIIREQVKERVIISNTSETYEIWQDVPVPVYMQFYMFNIGNPEEVIEGKTPYLEQIGPFTYRERRVKFDIVWNDNSTVTYKQNRTFEFIPEMSVGKEDTKITTINPLIATIAQNMQYLNGFVKTAISLALSSVNEDIIMTRPVHEVLWGYNDQALSFLNRFDAKAFPTKKIGYFIRKNYTDDGVYTVNTGETDIHRLAFIERYNGADSLDMWTTSWANMVNGTDGTVGPPFRFDAEVSPVFVSDICRSIKGIYRENVKTPQGIELRRFGGDRRDMENATMNPDNIGFCTPQTNCLPSGLLNSTLCQEPVDGFELPVIFSFPHFLFADQSVQESVVGLNPVQHEHETVIDQEPWTGLVLQVAKRLQINMYVQQVAQIGQTHKIQTLFFPILWLNESSVVDDHWASKLQDELFTPMNLAHITKIGLLVIGGFMVVFSAVMLVWRRHLMGKARESWDEPNSSPSSKDAVYDKPVEDDGRASVISNISLEDGRNSVDAFDGNWYDPAGYEEDGNDSTSGNLHRNKDTEQLLKS</sequence>
<dbReference type="PANTHER" id="PTHR11923">
    <property type="entry name" value="SCAVENGER RECEPTOR CLASS B TYPE-1 SR-B1"/>
    <property type="match status" value="1"/>
</dbReference>
<comment type="similarity">
    <text evidence="2">Belongs to the CD36 family.</text>
</comment>
<evidence type="ECO:0000313" key="12">
    <source>
        <dbReference type="EMBL" id="GFO25384.1"/>
    </source>
</evidence>
<name>A0AAV4BYS6_9GAST</name>
<dbReference type="GO" id="GO:0005737">
    <property type="term" value="C:cytoplasm"/>
    <property type="evidence" value="ECO:0007669"/>
    <property type="project" value="TreeGrafter"/>
</dbReference>
<evidence type="ECO:0000256" key="8">
    <source>
        <dbReference type="ARBA" id="ARBA00023170"/>
    </source>
</evidence>
<keyword evidence="4 11" id="KW-0812">Transmembrane</keyword>
<dbReference type="GO" id="GO:0005886">
    <property type="term" value="C:plasma membrane"/>
    <property type="evidence" value="ECO:0007669"/>
    <property type="project" value="UniProtKB-SubCell"/>
</dbReference>
<feature type="transmembrane region" description="Helical" evidence="11">
    <location>
        <begin position="41"/>
        <end position="63"/>
    </location>
</feature>
<evidence type="ECO:0000256" key="6">
    <source>
        <dbReference type="ARBA" id="ARBA00023136"/>
    </source>
</evidence>
<dbReference type="EMBL" id="BLXT01005746">
    <property type="protein sequence ID" value="GFO25384.1"/>
    <property type="molecule type" value="Genomic_DNA"/>
</dbReference>
<accession>A0AAV4BYS6</accession>
<keyword evidence="6 11" id="KW-0472">Membrane</keyword>
<dbReference type="Pfam" id="PF01130">
    <property type="entry name" value="CD36"/>
    <property type="match status" value="1"/>
</dbReference>
<dbReference type="PRINTS" id="PR01609">
    <property type="entry name" value="CD36FAMILY"/>
</dbReference>
<dbReference type="InterPro" id="IPR005428">
    <property type="entry name" value="CD36/SCARB1/SNMP1"/>
</dbReference>
<evidence type="ECO:0000256" key="9">
    <source>
        <dbReference type="ARBA" id="ARBA00023180"/>
    </source>
</evidence>
<dbReference type="Proteomes" id="UP000735302">
    <property type="component" value="Unassembled WGS sequence"/>
</dbReference>
<keyword evidence="8 12" id="KW-0675">Receptor</keyword>
<keyword evidence="5 11" id="KW-1133">Transmembrane helix</keyword>
<evidence type="ECO:0000313" key="13">
    <source>
        <dbReference type="Proteomes" id="UP000735302"/>
    </source>
</evidence>
<dbReference type="PANTHER" id="PTHR11923:SF51">
    <property type="entry name" value="LYSOSOME MEMBRANE PROTEIN 2"/>
    <property type="match status" value="1"/>
</dbReference>
<evidence type="ECO:0000256" key="7">
    <source>
        <dbReference type="ARBA" id="ARBA00023157"/>
    </source>
</evidence>
<comment type="subcellular location">
    <subcellularLocation>
        <location evidence="1">Cell membrane</location>
        <topology evidence="1">Multi-pass membrane protein</topology>
    </subcellularLocation>
</comment>
<reference evidence="12 13" key="1">
    <citation type="journal article" date="2021" name="Elife">
        <title>Chloroplast acquisition without the gene transfer in kleptoplastic sea slugs, Plakobranchus ocellatus.</title>
        <authorList>
            <person name="Maeda T."/>
            <person name="Takahashi S."/>
            <person name="Yoshida T."/>
            <person name="Shimamura S."/>
            <person name="Takaki Y."/>
            <person name="Nagai Y."/>
            <person name="Toyoda A."/>
            <person name="Suzuki Y."/>
            <person name="Arimoto A."/>
            <person name="Ishii H."/>
            <person name="Satoh N."/>
            <person name="Nishiyama T."/>
            <person name="Hasebe M."/>
            <person name="Maruyama T."/>
            <person name="Minagawa J."/>
            <person name="Obokata J."/>
            <person name="Shigenobu S."/>
        </authorList>
    </citation>
    <scope>NUCLEOTIDE SEQUENCE [LARGE SCALE GENOMIC DNA]</scope>
</reference>
<evidence type="ECO:0000256" key="2">
    <source>
        <dbReference type="ARBA" id="ARBA00010532"/>
    </source>
</evidence>
<keyword evidence="13" id="KW-1185">Reference proteome</keyword>
<dbReference type="GO" id="GO:0005044">
    <property type="term" value="F:scavenger receptor activity"/>
    <property type="evidence" value="ECO:0007669"/>
    <property type="project" value="TreeGrafter"/>
</dbReference>
<protein>
    <submittedName>
        <fullName evidence="12">Scavenger receptor class b, member 2</fullName>
    </submittedName>
</protein>
<comment type="caution">
    <text evidence="12">The sequence shown here is derived from an EMBL/GenBank/DDBJ whole genome shotgun (WGS) entry which is preliminary data.</text>
</comment>
<feature type="region of interest" description="Disordered" evidence="10">
    <location>
        <begin position="518"/>
        <end position="540"/>
    </location>
</feature>
<keyword evidence="9" id="KW-0325">Glycoprotein</keyword>
<evidence type="ECO:0000256" key="11">
    <source>
        <dbReference type="SAM" id="Phobius"/>
    </source>
</evidence>
<feature type="compositionally biased region" description="Basic and acidic residues" evidence="10">
    <location>
        <begin position="586"/>
        <end position="596"/>
    </location>
</feature>
<dbReference type="PRINTS" id="PR01610">
    <property type="entry name" value="CD36ANTIGEN"/>
</dbReference>
<keyword evidence="3" id="KW-1003">Cell membrane</keyword>
<keyword evidence="7" id="KW-1015">Disulfide bond</keyword>
<evidence type="ECO:0000256" key="10">
    <source>
        <dbReference type="SAM" id="MobiDB-lite"/>
    </source>
</evidence>
<evidence type="ECO:0000256" key="1">
    <source>
        <dbReference type="ARBA" id="ARBA00004651"/>
    </source>
</evidence>
<gene>
    <name evidence="12" type="ORF">PoB_005188900</name>
</gene>
<dbReference type="InterPro" id="IPR002159">
    <property type="entry name" value="CD36_fam"/>
</dbReference>
<organism evidence="12 13">
    <name type="scientific">Plakobranchus ocellatus</name>
    <dbReference type="NCBI Taxonomy" id="259542"/>
    <lineage>
        <taxon>Eukaryota</taxon>
        <taxon>Metazoa</taxon>
        <taxon>Spiralia</taxon>
        <taxon>Lophotrochozoa</taxon>
        <taxon>Mollusca</taxon>
        <taxon>Gastropoda</taxon>
        <taxon>Heterobranchia</taxon>
        <taxon>Euthyneura</taxon>
        <taxon>Panpulmonata</taxon>
        <taxon>Sacoglossa</taxon>
        <taxon>Placobranchoidea</taxon>
        <taxon>Plakobranchidae</taxon>
        <taxon>Plakobranchus</taxon>
    </lineage>
</organism>
<evidence type="ECO:0000256" key="4">
    <source>
        <dbReference type="ARBA" id="ARBA00022692"/>
    </source>
</evidence>
<feature type="transmembrane region" description="Helical" evidence="11">
    <location>
        <begin position="489"/>
        <end position="508"/>
    </location>
</feature>
<dbReference type="AlphaFoldDB" id="A0AAV4BYS6"/>
<evidence type="ECO:0000256" key="3">
    <source>
        <dbReference type="ARBA" id="ARBA00022475"/>
    </source>
</evidence>
<feature type="region of interest" description="Disordered" evidence="10">
    <location>
        <begin position="567"/>
        <end position="596"/>
    </location>
</feature>
<evidence type="ECO:0000256" key="5">
    <source>
        <dbReference type="ARBA" id="ARBA00022989"/>
    </source>
</evidence>
<proteinExistence type="inferred from homology"/>